<feature type="compositionally biased region" description="Basic residues" evidence="1">
    <location>
        <begin position="329"/>
        <end position="343"/>
    </location>
</feature>
<comment type="caution">
    <text evidence="2">The sequence shown here is derived from an EMBL/GenBank/DDBJ whole genome shotgun (WGS) entry which is preliminary data.</text>
</comment>
<organism evidence="2 3">
    <name type="scientific">Reticulomyxa filosa</name>
    <dbReference type="NCBI Taxonomy" id="46433"/>
    <lineage>
        <taxon>Eukaryota</taxon>
        <taxon>Sar</taxon>
        <taxon>Rhizaria</taxon>
        <taxon>Retaria</taxon>
        <taxon>Foraminifera</taxon>
        <taxon>Monothalamids</taxon>
        <taxon>Reticulomyxidae</taxon>
        <taxon>Reticulomyxa</taxon>
    </lineage>
</organism>
<evidence type="ECO:0000313" key="3">
    <source>
        <dbReference type="Proteomes" id="UP000023152"/>
    </source>
</evidence>
<reference evidence="2 3" key="1">
    <citation type="journal article" date="2013" name="Curr. Biol.">
        <title>The Genome of the Foraminiferan Reticulomyxa filosa.</title>
        <authorList>
            <person name="Glockner G."/>
            <person name="Hulsmann N."/>
            <person name="Schleicher M."/>
            <person name="Noegel A.A."/>
            <person name="Eichinger L."/>
            <person name="Gallinger C."/>
            <person name="Pawlowski J."/>
            <person name="Sierra R."/>
            <person name="Euteneuer U."/>
            <person name="Pillet L."/>
            <person name="Moustafa A."/>
            <person name="Platzer M."/>
            <person name="Groth M."/>
            <person name="Szafranski K."/>
            <person name="Schliwa M."/>
        </authorList>
    </citation>
    <scope>NUCLEOTIDE SEQUENCE [LARGE SCALE GENOMIC DNA]</scope>
</reference>
<evidence type="ECO:0000256" key="1">
    <source>
        <dbReference type="SAM" id="MobiDB-lite"/>
    </source>
</evidence>
<dbReference type="AlphaFoldDB" id="X6P801"/>
<name>X6P801_RETFI</name>
<dbReference type="EMBL" id="ASPP01002382">
    <property type="protein sequence ID" value="ETO34660.1"/>
    <property type="molecule type" value="Genomic_DNA"/>
</dbReference>
<dbReference type="Proteomes" id="UP000023152">
    <property type="component" value="Unassembled WGS sequence"/>
</dbReference>
<sequence length="383" mass="43576">VEGLRNWIGTYQQWKSWQQRSLAMNEKQSPLESIVQLIETGLDPNHLIATARAQQLRGLHRQVGLKFLALLLRESISETCRLQFVGVVSESLRNSGRPFHYPLVSKHRPANLFDSLGCCDLRIQRSIQQQLGECIDVLVSLALNDLKEEVPYLTRILALSDVFSLSFHGDLHEIIKEQKLLSAIFQSIHDEDNVFAKLLCLPPSTAPTFAAGDVVQLKAALSNRNTVSKSSNASASQPAQDAATIFGSVQSENTTQKKDKHKKKKHKNKDKSKSKSKREHKKKEKTETKESEPTTSENKDVLVIADEPIAVVEKDKTEQPLEVVDTTKEKKHKKKEKRKHKKDKVKEPAKEEEKPKERTINEENRKILEAFHRFANHFVFDTL</sequence>
<feature type="non-terminal residue" evidence="2">
    <location>
        <position position="1"/>
    </location>
</feature>
<feature type="compositionally biased region" description="Basic and acidic residues" evidence="1">
    <location>
        <begin position="284"/>
        <end position="300"/>
    </location>
</feature>
<keyword evidence="3" id="KW-1185">Reference proteome</keyword>
<accession>X6P801</accession>
<gene>
    <name evidence="2" type="ORF">RFI_02430</name>
</gene>
<protein>
    <submittedName>
        <fullName evidence="2">Cyclophilin-RNA interacting protein</fullName>
    </submittedName>
</protein>
<evidence type="ECO:0000313" key="2">
    <source>
        <dbReference type="EMBL" id="ETO34660.1"/>
    </source>
</evidence>
<feature type="region of interest" description="Disordered" evidence="1">
    <location>
        <begin position="247"/>
        <end position="358"/>
    </location>
</feature>
<feature type="compositionally biased region" description="Basic residues" evidence="1">
    <location>
        <begin position="258"/>
        <end position="283"/>
    </location>
</feature>
<proteinExistence type="predicted"/>
<feature type="compositionally biased region" description="Basic and acidic residues" evidence="1">
    <location>
        <begin position="344"/>
        <end position="358"/>
    </location>
</feature>